<dbReference type="InterPro" id="IPR000014">
    <property type="entry name" value="PAS"/>
</dbReference>
<dbReference type="Gene3D" id="3.30.450.40">
    <property type="match status" value="2"/>
</dbReference>
<keyword evidence="4" id="KW-0479">Metal-binding</keyword>
<keyword evidence="3" id="KW-0808">Transferase</keyword>
<dbReference type="GO" id="GO:0004722">
    <property type="term" value="F:protein serine/threonine phosphatase activity"/>
    <property type="evidence" value="ECO:0007669"/>
    <property type="project" value="UniProtKB-EC"/>
</dbReference>
<dbReference type="InterPro" id="IPR052016">
    <property type="entry name" value="Bact_Sigma-Reg"/>
</dbReference>
<keyword evidence="6" id="KW-0418">Kinase</keyword>
<keyword evidence="11" id="KW-0464">Manganese</keyword>
<evidence type="ECO:0000313" key="18">
    <source>
        <dbReference type="EMBL" id="QFZ72174.1"/>
    </source>
</evidence>
<keyword evidence="19" id="KW-1185">Reference proteome</keyword>
<name>A0A5Q0L5X5_9ACTN</name>
<dbReference type="Gene3D" id="3.30.450.20">
    <property type="entry name" value="PAS domain"/>
    <property type="match status" value="1"/>
</dbReference>
<protein>
    <recommendedName>
        <fullName evidence="1">protein-serine/threonine phosphatase</fullName>
        <ecNumber evidence="1">3.1.3.16</ecNumber>
    </recommendedName>
    <alternativeName>
        <fullName evidence="15">Protein-serine/threonine phosphatase</fullName>
    </alternativeName>
    <alternativeName>
        <fullName evidence="14">Serine/threonine-protein kinase</fullName>
    </alternativeName>
</protein>
<dbReference type="GO" id="GO:0005524">
    <property type="term" value="F:ATP binding"/>
    <property type="evidence" value="ECO:0007669"/>
    <property type="project" value="UniProtKB-KW"/>
</dbReference>
<dbReference type="SUPFAM" id="SSF55785">
    <property type="entry name" value="PYP-like sensor domain (PAS domain)"/>
    <property type="match status" value="1"/>
</dbReference>
<evidence type="ECO:0000256" key="9">
    <source>
        <dbReference type="ARBA" id="ARBA00022842"/>
    </source>
</evidence>
<evidence type="ECO:0000256" key="3">
    <source>
        <dbReference type="ARBA" id="ARBA00022679"/>
    </source>
</evidence>
<dbReference type="PANTHER" id="PTHR43156:SF2">
    <property type="entry name" value="STAGE II SPORULATION PROTEIN E"/>
    <property type="match status" value="1"/>
</dbReference>
<evidence type="ECO:0000313" key="19">
    <source>
        <dbReference type="Proteomes" id="UP000326179"/>
    </source>
</evidence>
<dbReference type="SMART" id="SM00331">
    <property type="entry name" value="PP2C_SIG"/>
    <property type="match status" value="1"/>
</dbReference>
<dbReference type="InterPro" id="IPR013656">
    <property type="entry name" value="PAS_4"/>
</dbReference>
<gene>
    <name evidence="18" type="ORF">GFH48_01900</name>
</gene>
<dbReference type="GO" id="GO:0016301">
    <property type="term" value="F:kinase activity"/>
    <property type="evidence" value="ECO:0007669"/>
    <property type="project" value="UniProtKB-KW"/>
</dbReference>
<dbReference type="InterPro" id="IPR003018">
    <property type="entry name" value="GAF"/>
</dbReference>
<evidence type="ECO:0000259" key="17">
    <source>
        <dbReference type="PROSITE" id="PS50112"/>
    </source>
</evidence>
<evidence type="ECO:0000256" key="4">
    <source>
        <dbReference type="ARBA" id="ARBA00022723"/>
    </source>
</evidence>
<evidence type="ECO:0000256" key="12">
    <source>
        <dbReference type="ARBA" id="ARBA00047761"/>
    </source>
</evidence>
<dbReference type="InterPro" id="IPR035965">
    <property type="entry name" value="PAS-like_dom_sf"/>
</dbReference>
<evidence type="ECO:0000256" key="7">
    <source>
        <dbReference type="ARBA" id="ARBA00022801"/>
    </source>
</evidence>
<keyword evidence="7" id="KW-0378">Hydrolase</keyword>
<dbReference type="InterPro" id="IPR029016">
    <property type="entry name" value="GAF-like_dom_sf"/>
</dbReference>
<keyword evidence="10" id="KW-0904">Protein phosphatase</keyword>
<dbReference type="SUPFAM" id="SSF55781">
    <property type="entry name" value="GAF domain-like"/>
    <property type="match status" value="2"/>
</dbReference>
<evidence type="ECO:0000256" key="13">
    <source>
        <dbReference type="ARBA" id="ARBA00056274"/>
    </source>
</evidence>
<dbReference type="Pfam" id="PF07228">
    <property type="entry name" value="SpoIIE"/>
    <property type="match status" value="1"/>
</dbReference>
<dbReference type="CDD" id="cd00130">
    <property type="entry name" value="PAS"/>
    <property type="match status" value="1"/>
</dbReference>
<feature type="region of interest" description="Disordered" evidence="16">
    <location>
        <begin position="1"/>
        <end position="32"/>
    </location>
</feature>
<evidence type="ECO:0000256" key="15">
    <source>
        <dbReference type="ARBA" id="ARBA00081350"/>
    </source>
</evidence>
<feature type="compositionally biased region" description="Gly residues" evidence="16">
    <location>
        <begin position="1"/>
        <end position="10"/>
    </location>
</feature>
<evidence type="ECO:0000256" key="11">
    <source>
        <dbReference type="ARBA" id="ARBA00023211"/>
    </source>
</evidence>
<dbReference type="PROSITE" id="PS50112">
    <property type="entry name" value="PAS"/>
    <property type="match status" value="1"/>
</dbReference>
<dbReference type="InterPro" id="IPR001932">
    <property type="entry name" value="PPM-type_phosphatase-like_dom"/>
</dbReference>
<dbReference type="PANTHER" id="PTHR43156">
    <property type="entry name" value="STAGE II SPORULATION PROTEIN E-RELATED"/>
    <property type="match status" value="1"/>
</dbReference>
<evidence type="ECO:0000256" key="16">
    <source>
        <dbReference type="SAM" id="MobiDB-lite"/>
    </source>
</evidence>
<keyword evidence="9" id="KW-0460">Magnesium</keyword>
<dbReference type="Gene3D" id="3.60.40.10">
    <property type="entry name" value="PPM-type phosphatase domain"/>
    <property type="match status" value="1"/>
</dbReference>
<dbReference type="Pfam" id="PF13185">
    <property type="entry name" value="GAF_2"/>
    <property type="match status" value="1"/>
</dbReference>
<dbReference type="KEGG" id="sfy:GFH48_01900"/>
<dbReference type="InterPro" id="IPR036457">
    <property type="entry name" value="PPM-type-like_dom_sf"/>
</dbReference>
<evidence type="ECO:0000256" key="10">
    <source>
        <dbReference type="ARBA" id="ARBA00022912"/>
    </source>
</evidence>
<evidence type="ECO:0000256" key="1">
    <source>
        <dbReference type="ARBA" id="ARBA00013081"/>
    </source>
</evidence>
<dbReference type="SUPFAM" id="SSF81606">
    <property type="entry name" value="PP2C-like"/>
    <property type="match status" value="1"/>
</dbReference>
<sequence>MYVSGKGGTLGRLRNQGGAGRAGGDRSGVRSPGRSVTVVVSAASGSVQDWKKLARLFRRLVTDADASSAMLFLLPPEEPVLRLAMLYGASWTVVSPWARIHVEEAIPAADATRERRTVWVGDPEELALRYPRLALMVPDHAVAAAPVVAGEVVRGTACLLWPPSHPTHLSPREEGAIEAFCHRAGLLLERAAHRGQPLLPGERPMALPAERSSTPDHAGALAAYDYAVRLPGAMSLDLEGRITFASDAASDLLGVGAADLLGARPWERLRWLSGPDFEDRFRATVIGHQPARFTVTRTPDRCLSFELYPDASGVSVHMSALPQTSPAGQRRPAPPLVEPTEIKPFHLLMHLAASLTETVRVSDVAETIANQFLPAFGAAGLILMTASEGRLRVVGHRGYDTAFLSLFDGHSLASDNPPAKALAGHSPMFFSSFAEFRQTYPDAVQYDTRSAWAFLPLVIRGRPVGILVLSFDRTRQFPTTERNLLMSVAGLVAQALDRACLHEARDDLARTLQTGLLPQRLPAVPGLRTAARYLPAAHGMDVGGDFYDLIRCGTASVTAVIGDVEGHTVRAAALMGQLRTAVHTHAAVGMRPDDLLTRTNQVMCDLDPGLFASCLCIQLDMVRRRALLATAGHPPPLLRRPDGRTEVLVVPPGPLLGIAADADYPAVDLALSSGVTLALYTDGLVEAPGIDIDDAIGALADRLAQAPNDDVEGLTETLLHHASLKPRTDDIAILLVQVTN</sequence>
<dbReference type="EC" id="3.1.3.16" evidence="1"/>
<evidence type="ECO:0000256" key="6">
    <source>
        <dbReference type="ARBA" id="ARBA00022777"/>
    </source>
</evidence>
<evidence type="ECO:0000256" key="14">
    <source>
        <dbReference type="ARBA" id="ARBA00075117"/>
    </source>
</evidence>
<dbReference type="GO" id="GO:0046872">
    <property type="term" value="F:metal ion binding"/>
    <property type="evidence" value="ECO:0007669"/>
    <property type="project" value="UniProtKB-KW"/>
</dbReference>
<organism evidence="18 19">
    <name type="scientific">Streptomyces fagopyri</name>
    <dbReference type="NCBI Taxonomy" id="2662397"/>
    <lineage>
        <taxon>Bacteria</taxon>
        <taxon>Bacillati</taxon>
        <taxon>Actinomycetota</taxon>
        <taxon>Actinomycetes</taxon>
        <taxon>Kitasatosporales</taxon>
        <taxon>Streptomycetaceae</taxon>
        <taxon>Streptomyces</taxon>
    </lineage>
</organism>
<keyword evidence="5" id="KW-0547">Nucleotide-binding</keyword>
<keyword evidence="2" id="KW-0597">Phosphoprotein</keyword>
<keyword evidence="8" id="KW-0067">ATP-binding</keyword>
<evidence type="ECO:0000256" key="8">
    <source>
        <dbReference type="ARBA" id="ARBA00022840"/>
    </source>
</evidence>
<reference evidence="18 19" key="1">
    <citation type="submission" date="2019-10" db="EMBL/GenBank/DDBJ databases">
        <title>A novel species.</title>
        <authorList>
            <person name="Gao J."/>
        </authorList>
    </citation>
    <scope>NUCLEOTIDE SEQUENCE [LARGE SCALE GENOMIC DNA]</scope>
    <source>
        <strain evidence="18 19">QMT-28</strain>
    </source>
</reference>
<comment type="catalytic activity">
    <reaction evidence="12">
        <text>O-phospho-L-seryl-[protein] + H2O = L-seryl-[protein] + phosphate</text>
        <dbReference type="Rhea" id="RHEA:20629"/>
        <dbReference type="Rhea" id="RHEA-COMP:9863"/>
        <dbReference type="Rhea" id="RHEA-COMP:11604"/>
        <dbReference type="ChEBI" id="CHEBI:15377"/>
        <dbReference type="ChEBI" id="CHEBI:29999"/>
        <dbReference type="ChEBI" id="CHEBI:43474"/>
        <dbReference type="ChEBI" id="CHEBI:83421"/>
        <dbReference type="EC" id="3.1.3.16"/>
    </reaction>
</comment>
<evidence type="ECO:0000256" key="2">
    <source>
        <dbReference type="ARBA" id="ARBA00022553"/>
    </source>
</evidence>
<dbReference type="FunFam" id="3.60.40.10:FF:000005">
    <property type="entry name" value="Serine/threonine protein phosphatase"/>
    <property type="match status" value="1"/>
</dbReference>
<accession>A0A5Q0L5X5</accession>
<dbReference type="Pfam" id="PF08448">
    <property type="entry name" value="PAS_4"/>
    <property type="match status" value="1"/>
</dbReference>
<dbReference type="AlphaFoldDB" id="A0A5Q0L5X5"/>
<proteinExistence type="predicted"/>
<comment type="function">
    <text evidence="13">Primarily acts as an independent SigF regulator that is sensitive to the osmosensory signal, mediating the cross talk of PknD with the SigF regulon. Possesses both phosphatase and kinase activities. The kinase domain functions as a classic anti-sigma factor-like kinase to phosphorylate the anti-anti-sigma factor domain at the canonical regulatory site, and the phosphatase domain antagonizes this activity.</text>
</comment>
<dbReference type="Proteomes" id="UP000326179">
    <property type="component" value="Chromosome"/>
</dbReference>
<dbReference type="EMBL" id="CP045643">
    <property type="protein sequence ID" value="QFZ72174.1"/>
    <property type="molecule type" value="Genomic_DNA"/>
</dbReference>
<feature type="domain" description="PAS" evidence="17">
    <location>
        <begin position="236"/>
        <end position="262"/>
    </location>
</feature>
<evidence type="ECO:0000256" key="5">
    <source>
        <dbReference type="ARBA" id="ARBA00022741"/>
    </source>
</evidence>